<sequence>MKKLFITTAIAALFSASVFADGTKKAHTVTVSYTVVNQFAADFSNAKNVTWTVNGNFQRADFILEGVKTSAFYNHQGEFVALTEEVSPKAVPAAAQKEIDAQYKGYTVDHVIVLQNNTELNPDAEATVYFADLKKDAKDVLVRITPDSHIAFYKEVK</sequence>
<evidence type="ECO:0008006" key="4">
    <source>
        <dbReference type="Google" id="ProtNLM"/>
    </source>
</evidence>
<evidence type="ECO:0000313" key="2">
    <source>
        <dbReference type="EMBL" id="QEC64297.1"/>
    </source>
</evidence>
<feature type="chain" id="PRO_5022901306" description="Beta-lactamase-inhibitor-like PepSY-like domain-containing protein" evidence="1">
    <location>
        <begin position="21"/>
        <end position="157"/>
    </location>
</feature>
<name>A0A5B8UYL5_9SPHI</name>
<dbReference type="OrthoDB" id="669738at2"/>
<dbReference type="Gene3D" id="3.10.450.360">
    <property type="match status" value="1"/>
</dbReference>
<dbReference type="SUPFAM" id="SSF160574">
    <property type="entry name" value="BT0923-like"/>
    <property type="match status" value="1"/>
</dbReference>
<proteinExistence type="predicted"/>
<feature type="signal peptide" evidence="1">
    <location>
        <begin position="1"/>
        <end position="20"/>
    </location>
</feature>
<accession>A0A5B8UYL5</accession>
<protein>
    <recommendedName>
        <fullName evidence="4">Beta-lactamase-inhibitor-like PepSY-like domain-containing protein</fullName>
    </recommendedName>
</protein>
<keyword evidence="1" id="KW-0732">Signal</keyword>
<evidence type="ECO:0000313" key="3">
    <source>
        <dbReference type="Proteomes" id="UP000321479"/>
    </source>
</evidence>
<reference evidence="2 3" key="1">
    <citation type="journal article" date="2017" name="Curr. Microbiol.">
        <title>Mucilaginibacter ginsenosidivorans sp. nov., Isolated from Soil of Ginseng Field.</title>
        <authorList>
            <person name="Kim M.M."/>
            <person name="Siddiqi M.Z."/>
            <person name="Im W.T."/>
        </authorList>
    </citation>
    <scope>NUCLEOTIDE SEQUENCE [LARGE SCALE GENOMIC DNA]</scope>
    <source>
        <strain evidence="2 3">Gsoil 3017</strain>
    </source>
</reference>
<dbReference type="AlphaFoldDB" id="A0A5B8UYL5"/>
<keyword evidence="3" id="KW-1185">Reference proteome</keyword>
<dbReference type="KEGG" id="mgin:FRZ54_17515"/>
<dbReference type="Proteomes" id="UP000321479">
    <property type="component" value="Chromosome"/>
</dbReference>
<evidence type="ECO:0000256" key="1">
    <source>
        <dbReference type="SAM" id="SignalP"/>
    </source>
</evidence>
<dbReference type="EMBL" id="CP042436">
    <property type="protein sequence ID" value="QEC64297.1"/>
    <property type="molecule type" value="Genomic_DNA"/>
</dbReference>
<gene>
    <name evidence="2" type="ORF">FRZ54_17515</name>
</gene>
<organism evidence="2 3">
    <name type="scientific">Mucilaginibacter ginsenosidivorans</name>
    <dbReference type="NCBI Taxonomy" id="398053"/>
    <lineage>
        <taxon>Bacteria</taxon>
        <taxon>Pseudomonadati</taxon>
        <taxon>Bacteroidota</taxon>
        <taxon>Sphingobacteriia</taxon>
        <taxon>Sphingobacteriales</taxon>
        <taxon>Sphingobacteriaceae</taxon>
        <taxon>Mucilaginibacter</taxon>
    </lineage>
</organism>
<dbReference type="RefSeq" id="WP_147032974.1">
    <property type="nucleotide sequence ID" value="NZ_CP042436.1"/>
</dbReference>